<dbReference type="KEGG" id="apak:AP3564_03125"/>
<name>A0A165YGM8_9BACI</name>
<dbReference type="Pfam" id="PF26302">
    <property type="entry name" value="YhzF"/>
    <property type="match status" value="1"/>
</dbReference>
<dbReference type="InterPro" id="IPR058724">
    <property type="entry name" value="YhzF"/>
</dbReference>
<dbReference type="RefSeq" id="WP_063387313.1">
    <property type="nucleotide sequence ID" value="NZ_SFCD01000025.1"/>
</dbReference>
<evidence type="ECO:0000313" key="4">
    <source>
        <dbReference type="Proteomes" id="UP000076476"/>
    </source>
</evidence>
<dbReference type="EMBL" id="CP017703">
    <property type="protein sequence ID" value="ASS89382.1"/>
    <property type="molecule type" value="Genomic_DNA"/>
</dbReference>
<feature type="transmembrane region" description="Helical" evidence="1">
    <location>
        <begin position="6"/>
        <end position="23"/>
    </location>
</feature>
<keyword evidence="1" id="KW-0472">Membrane</keyword>
<dbReference type="Proteomes" id="UP000214606">
    <property type="component" value="Chromosome"/>
</dbReference>
<reference evidence="3 4" key="1">
    <citation type="submission" date="2016-04" db="EMBL/GenBank/DDBJ databases">
        <title>Draft genome sequence of Aeribacillus pallidus 8m3 from petroleum reservoir.</title>
        <authorList>
            <person name="Poltaraus A.B."/>
            <person name="Nazina T.N."/>
            <person name="Tourova T.P."/>
            <person name="Malakho S.M."/>
            <person name="Korshunova A.V."/>
            <person name="Sokolova D.S."/>
        </authorList>
    </citation>
    <scope>NUCLEOTIDE SEQUENCE [LARGE SCALE GENOMIC DNA]</scope>
    <source>
        <strain evidence="3 4">8m3</strain>
    </source>
</reference>
<sequence>MAGVIFLFFIISMLFLVGAFYNLKLANSASSYPPKHLLKKRASVLAIGGLTSLLIAFLLYYIQ</sequence>
<reference evidence="2 5" key="2">
    <citation type="submission" date="2016-10" db="EMBL/GenBank/DDBJ databases">
        <title>The whole genome sequencing and assembly of Aeribacillus pallidus KCTC3564 strain.</title>
        <authorList>
            <person name="Lee Y.-J."/>
            <person name="Park M.-K."/>
            <person name="Yi H."/>
            <person name="Bahn Y.-S."/>
            <person name="Kim J.F."/>
            <person name="Lee D.-W."/>
        </authorList>
    </citation>
    <scope>NUCLEOTIDE SEQUENCE [LARGE SCALE GENOMIC DNA]</scope>
    <source>
        <strain evidence="2 5">KCTC3564</strain>
    </source>
</reference>
<evidence type="ECO:0000313" key="2">
    <source>
        <dbReference type="EMBL" id="ASS89382.1"/>
    </source>
</evidence>
<accession>A0A165YGM8</accession>
<organism evidence="3 4">
    <name type="scientific">Aeribacillus pallidus</name>
    <dbReference type="NCBI Taxonomy" id="33936"/>
    <lineage>
        <taxon>Bacteria</taxon>
        <taxon>Bacillati</taxon>
        <taxon>Bacillota</taxon>
        <taxon>Bacilli</taxon>
        <taxon>Bacillales</taxon>
        <taxon>Bacillaceae</taxon>
        <taxon>Aeribacillus</taxon>
    </lineage>
</organism>
<dbReference type="AlphaFoldDB" id="A0A165YGM8"/>
<keyword evidence="1" id="KW-1133">Transmembrane helix</keyword>
<accession>A0A163ZVB4</accession>
<gene>
    <name evidence="2" type="ORF">AP3564_03125</name>
    <name evidence="3" type="ORF">AZI98_05685</name>
</gene>
<keyword evidence="4" id="KW-1185">Reference proteome</keyword>
<keyword evidence="1" id="KW-0812">Transmembrane</keyword>
<dbReference type="Proteomes" id="UP000076476">
    <property type="component" value="Unassembled WGS sequence"/>
</dbReference>
<evidence type="ECO:0000313" key="3">
    <source>
        <dbReference type="EMBL" id="KZN97056.1"/>
    </source>
</evidence>
<evidence type="ECO:0000313" key="5">
    <source>
        <dbReference type="Proteomes" id="UP000214606"/>
    </source>
</evidence>
<feature type="transmembrane region" description="Helical" evidence="1">
    <location>
        <begin position="44"/>
        <end position="62"/>
    </location>
</feature>
<proteinExistence type="predicted"/>
<protein>
    <submittedName>
        <fullName evidence="3">Uncharacterized protein</fullName>
    </submittedName>
</protein>
<dbReference type="EMBL" id="LWBR01000013">
    <property type="protein sequence ID" value="KZN97056.1"/>
    <property type="molecule type" value="Genomic_DNA"/>
</dbReference>
<evidence type="ECO:0000256" key="1">
    <source>
        <dbReference type="SAM" id="Phobius"/>
    </source>
</evidence>